<accession>A0A2P2P124</accession>
<protein>
    <submittedName>
        <fullName evidence="1">Uncharacterized protein</fullName>
    </submittedName>
</protein>
<reference evidence="1" key="1">
    <citation type="submission" date="2018-02" db="EMBL/GenBank/DDBJ databases">
        <title>Rhizophora mucronata_Transcriptome.</title>
        <authorList>
            <person name="Meera S.P."/>
            <person name="Sreeshan A."/>
            <person name="Augustine A."/>
        </authorList>
    </citation>
    <scope>NUCLEOTIDE SEQUENCE</scope>
    <source>
        <tissue evidence="1">Leaf</tissue>
    </source>
</reference>
<dbReference type="AlphaFoldDB" id="A0A2P2P124"/>
<organism evidence="1">
    <name type="scientific">Rhizophora mucronata</name>
    <name type="common">Asiatic mangrove</name>
    <dbReference type="NCBI Taxonomy" id="61149"/>
    <lineage>
        <taxon>Eukaryota</taxon>
        <taxon>Viridiplantae</taxon>
        <taxon>Streptophyta</taxon>
        <taxon>Embryophyta</taxon>
        <taxon>Tracheophyta</taxon>
        <taxon>Spermatophyta</taxon>
        <taxon>Magnoliopsida</taxon>
        <taxon>eudicotyledons</taxon>
        <taxon>Gunneridae</taxon>
        <taxon>Pentapetalae</taxon>
        <taxon>rosids</taxon>
        <taxon>fabids</taxon>
        <taxon>Malpighiales</taxon>
        <taxon>Rhizophoraceae</taxon>
        <taxon>Rhizophora</taxon>
    </lineage>
</organism>
<dbReference type="EMBL" id="GGEC01067982">
    <property type="protein sequence ID" value="MBX48466.1"/>
    <property type="molecule type" value="Transcribed_RNA"/>
</dbReference>
<name>A0A2P2P124_RHIMU</name>
<proteinExistence type="predicted"/>
<evidence type="ECO:0000313" key="1">
    <source>
        <dbReference type="EMBL" id="MBX48466.1"/>
    </source>
</evidence>
<sequence length="58" mass="6854">MRILKAVHKFPWSSEDISITNIYIGVKPLKHKQIKITVMERLLAIYINWNETNEKSTL</sequence>